<dbReference type="Proteomes" id="UP001221142">
    <property type="component" value="Unassembled WGS sequence"/>
</dbReference>
<gene>
    <name evidence="1" type="ORF">FB45DRAFT_739003</name>
</gene>
<dbReference type="AlphaFoldDB" id="A0AAD7FSJ4"/>
<dbReference type="InterPro" id="IPR036388">
    <property type="entry name" value="WH-like_DNA-bd_sf"/>
</dbReference>
<dbReference type="Gene3D" id="1.10.10.10">
    <property type="entry name" value="Winged helix-like DNA-binding domain superfamily/Winged helix DNA-binding domain"/>
    <property type="match status" value="1"/>
</dbReference>
<dbReference type="InterPro" id="IPR036866">
    <property type="entry name" value="RibonucZ/Hydroxyglut_hydro"/>
</dbReference>
<accession>A0AAD7FSJ4</accession>
<evidence type="ECO:0000313" key="1">
    <source>
        <dbReference type="EMBL" id="KAJ7641086.1"/>
    </source>
</evidence>
<keyword evidence="2" id="KW-1185">Reference proteome</keyword>
<dbReference type="PANTHER" id="PTHR23131:SF0">
    <property type="entry name" value="ENDORIBONUCLEASE LACTB2"/>
    <property type="match status" value="1"/>
</dbReference>
<dbReference type="GO" id="GO:0044550">
    <property type="term" value="P:secondary metabolite biosynthetic process"/>
    <property type="evidence" value="ECO:0007669"/>
    <property type="project" value="TreeGrafter"/>
</dbReference>
<proteinExistence type="predicted"/>
<reference evidence="1" key="1">
    <citation type="submission" date="2023-03" db="EMBL/GenBank/DDBJ databases">
        <title>Massive genome expansion in bonnet fungi (Mycena s.s.) driven by repeated elements and novel gene families across ecological guilds.</title>
        <authorList>
            <consortium name="Lawrence Berkeley National Laboratory"/>
            <person name="Harder C.B."/>
            <person name="Miyauchi S."/>
            <person name="Viragh M."/>
            <person name="Kuo A."/>
            <person name="Thoen E."/>
            <person name="Andreopoulos B."/>
            <person name="Lu D."/>
            <person name="Skrede I."/>
            <person name="Drula E."/>
            <person name="Henrissat B."/>
            <person name="Morin E."/>
            <person name="Kohler A."/>
            <person name="Barry K."/>
            <person name="LaButti K."/>
            <person name="Morin E."/>
            <person name="Salamov A."/>
            <person name="Lipzen A."/>
            <person name="Mereny Z."/>
            <person name="Hegedus B."/>
            <person name="Baldrian P."/>
            <person name="Stursova M."/>
            <person name="Weitz H."/>
            <person name="Taylor A."/>
            <person name="Grigoriev I.V."/>
            <person name="Nagy L.G."/>
            <person name="Martin F."/>
            <person name="Kauserud H."/>
        </authorList>
    </citation>
    <scope>NUCLEOTIDE SEQUENCE</scope>
    <source>
        <strain evidence="1">9284</strain>
    </source>
</reference>
<dbReference type="PANTHER" id="PTHR23131">
    <property type="entry name" value="ENDORIBONUCLEASE LACTB2"/>
    <property type="match status" value="1"/>
</dbReference>
<evidence type="ECO:0008006" key="3">
    <source>
        <dbReference type="Google" id="ProtNLM"/>
    </source>
</evidence>
<feature type="non-terminal residue" evidence="1">
    <location>
        <position position="1"/>
    </location>
</feature>
<sequence>KDLRAYMSSLCRMLNFSDYTILYPGHGPVVEDRLTTYINNRHAREAEIVGILKTLRPAGEGEWTTWEVVKTIYVEHPESVWDSAARG</sequence>
<protein>
    <recommendedName>
        <fullName evidence="3">MBL fold metallo-hydrolase</fullName>
    </recommendedName>
</protein>
<dbReference type="EMBL" id="JARKIF010000004">
    <property type="protein sequence ID" value="KAJ7641086.1"/>
    <property type="molecule type" value="Genomic_DNA"/>
</dbReference>
<comment type="caution">
    <text evidence="1">The sequence shown here is derived from an EMBL/GenBank/DDBJ whole genome shotgun (WGS) entry which is preliminary data.</text>
</comment>
<organism evidence="1 2">
    <name type="scientific">Roridomyces roridus</name>
    <dbReference type="NCBI Taxonomy" id="1738132"/>
    <lineage>
        <taxon>Eukaryota</taxon>
        <taxon>Fungi</taxon>
        <taxon>Dikarya</taxon>
        <taxon>Basidiomycota</taxon>
        <taxon>Agaricomycotina</taxon>
        <taxon>Agaricomycetes</taxon>
        <taxon>Agaricomycetidae</taxon>
        <taxon>Agaricales</taxon>
        <taxon>Marasmiineae</taxon>
        <taxon>Mycenaceae</taxon>
        <taxon>Roridomyces</taxon>
    </lineage>
</organism>
<evidence type="ECO:0000313" key="2">
    <source>
        <dbReference type="Proteomes" id="UP001221142"/>
    </source>
</evidence>
<dbReference type="InterPro" id="IPR050662">
    <property type="entry name" value="Sec-metab_biosynth-thioest"/>
</dbReference>
<name>A0AAD7FSJ4_9AGAR</name>
<dbReference type="SUPFAM" id="SSF56281">
    <property type="entry name" value="Metallo-hydrolase/oxidoreductase"/>
    <property type="match status" value="1"/>
</dbReference>